<dbReference type="InterPro" id="IPR036390">
    <property type="entry name" value="WH_DNA-bd_sf"/>
</dbReference>
<dbReference type="Gene3D" id="2.40.10.200">
    <property type="entry name" value="STY4665 C-terminal domain-like"/>
    <property type="match status" value="1"/>
</dbReference>
<protein>
    <submittedName>
        <fullName evidence="1">Uncharacterized protein</fullName>
    </submittedName>
</protein>
<reference evidence="1" key="1">
    <citation type="submission" date="2018-07" db="EMBL/GenBank/DDBJ databases">
        <authorList>
            <consortium name="GenomeTrakr network: Whole genome sequencing for foodborne pathogen traceback"/>
        </authorList>
    </citation>
    <scope>NUCLEOTIDE SEQUENCE</scope>
    <source>
        <strain evidence="1">CFSAN018538</strain>
    </source>
</reference>
<accession>A0A5U2EV53</accession>
<gene>
    <name evidence="1" type="ORF">HX37_00830</name>
</gene>
<dbReference type="SUPFAM" id="SSF46785">
    <property type="entry name" value="Winged helix' DNA-binding domain"/>
    <property type="match status" value="1"/>
</dbReference>
<dbReference type="EMBL" id="AAGKHU010000001">
    <property type="protein sequence ID" value="EBP0009421.1"/>
    <property type="molecule type" value="Genomic_DNA"/>
</dbReference>
<feature type="non-terminal residue" evidence="1">
    <location>
        <position position="1"/>
    </location>
</feature>
<dbReference type="AlphaFoldDB" id="A0A5U2EV53"/>
<name>A0A5U2EV53_SALER</name>
<sequence>RGFERQGLHFMQKGKGVFSCHKYEDEHKKGRYEKISGYLIRSKSIYGTRPIPDDSVFLFVSNGNGREV</sequence>
<evidence type="ECO:0000313" key="1">
    <source>
        <dbReference type="EMBL" id="EBP0009421.1"/>
    </source>
</evidence>
<proteinExistence type="predicted"/>
<organism evidence="1">
    <name type="scientific">Salmonella enterica</name>
    <name type="common">Salmonella choleraesuis</name>
    <dbReference type="NCBI Taxonomy" id="28901"/>
    <lineage>
        <taxon>Bacteria</taxon>
        <taxon>Pseudomonadati</taxon>
        <taxon>Pseudomonadota</taxon>
        <taxon>Gammaproteobacteria</taxon>
        <taxon>Enterobacterales</taxon>
        <taxon>Enterobacteriaceae</taxon>
        <taxon>Salmonella</taxon>
    </lineage>
</organism>
<comment type="caution">
    <text evidence="1">The sequence shown here is derived from an EMBL/GenBank/DDBJ whole genome shotgun (WGS) entry which is preliminary data.</text>
</comment>